<sequence>MSRRLRSGRNYDASKVPTAPKRRADKRMAPKTANRVEPETSNKTTDEQAIVPARRVQLTFGTMPQGAREPGERMVVLGVGKRQGIAFADTEGVKLSPSAYVALTQRAPPIRKVLSWPLPIKETRREADAPMNREATSEQSVELVERASVEQTSAPAYADDQRATSEVPTTPNIGAESRRESDDEIFVTARTSRVLNESIVLDDDGKPVLAQYIVIDEKESETPSKNSKRKRTRRKSKGKGKEKELDISVSTESKSTANHEGLTWDEEVRRANGNNGGPGDVEELPDVSDWVNPNWSQSDYIPTSEGDCTEAESGNGSVEVNALIYELADEYAFDDEEYASVLRNLRSSERSESTHSQTRGAGPSRQPRVTIEEVDSGSEDTTTSCTRSHKSKGKAKAKAKGKKRKRPSLGAALDDLEGTRERHVRRTDPQSTPNAYRGGGYLEGIIESTPARKTSKTTRTDMGKASEPRRKEQRRERSTERRPPSPSESSKLSETDSDETESTHTSRYGGGGPPDPSDSGSETADSSDSSWTESSARLRDDNRRRNRRLEELVAKLKKQNKKLERKVVTQARSGYKAQSPKTYKGEADIDKLDMFIFSYDLYVSDTRLSNSKAVLTVSRFLDDKAASWYMLNVAPDPGSYSMESIYVGLYDYCFPPDFKDDMRKLYNEKKQGDLGVQDYFAKLARLRRRLREVTDHQHVLRVWDGAAQYIKVGWALKGMRPEATTCKTLRETALDIERAHKYKRSIEKSGNDKSGSRRNRSRSPLQKHDRASNYKNPGDNQSGGNRGDNKGTGYNSNSNGNRQNKRPNEYMRGGQAKGRDGQENQRRKLTDEKKAELRAAGLCFECEQSGHLSKDCPKFHKAKPSHVNANAVKVRPKSKVRVSSVMLKELDELTRLKEKIEINVVGVGRKNKEPGPKHVERNAIKVKDHTRKVPNTLIVEAKLEGESVRVLLDSGCQTDIVSTTIVDQLRLPKVKLTKPLQVQLAMAGSRGTLHYGVKARIEYQGIDEYQDFDVGNLDNYDLIMGTPFLFQHSVRLSFNPYGVYIGSTKSLPLDGEQVIQINSLSADIVGLRMAELRDMLRDKAANVCKPKDGNTPLPPFRAINHRIPLIDEQKTYRFRPSRCPEALKGQFKSKAREYLGSGQWKHSTGSNAIPMLFIPKKKDGSIELRTVLDKREQNANTVKMASPLPLPKDILAKVSRHKYRTLLDGKDAYEQIRVVPKDVHKTLFHTPMGTMVSHVMQQGDCNAGATYQALMNHIFAPYIGVFMFVYLDDIVIFLDTLEEHVKHIRTILGVLKRERLFLSPSKMQFLAEELRILGHIVDEKGIRMDPHKVDSVSKWKTPESKEQLASFLGAVGYLAPNCPGIRIPMAPLAKRASGDTPFRWGGTEERAFRDTIKLVEEFRDRHRVALKYGKNEPPIYLITDASLTGASGLVSQGKEWQTAQVAAFWSAKFTTAQQNYSVTDREALAVVCSLDKFGPLLHGVEFTILSDHKALEYLQTQKDLNPRQVQMAEKLSQFNCTIKYIEGSKNVLADALSRMYSEDKKGTERAESKFVPDYEEEDGIRDARARNQSVTRPVVTGMAAKVASESQTTSAGVRRNPERKRVAPVCYDPEIPGRAGQRTRAPRNQGNERVKENWNPDIRDEFVGEQIAEEDSRETEPDKREETSPASVELEGGSRADNKRDKWDPLDRSDHRQITTLVKELDVNEAIANGYQSDKDYARIVNEPLRFAQFELRDNLLYFTEHGRTYLCVPDTTVGEWHIRTLLISHAHSIVSHLGYKKTYAYMRESLYWKNMAKDVEKFCAACVSCASSKKSTQKPYGLLKPLPVPKYPWAQIGVDFLGPLTESATLLGKFDMVCVVINHLTCMAHLIPTRLDYTARDMAEVFHANVFRLHGVPEIIISDRDKLFTSIFWKTLYELLGTELRLSSAFHPQTDGQTKRLIRTILALIRVCINPALRDWATKLPSIEFAVNSARSETTGFSPFALNYGRTPRPILVRTNTDMYGVRDAARNIKYALMIAHDAIIGSRISQMVEANRHRRPSPFKTDDLVYVSTKNMRVPLGKPHKLLAQWIGPVRIDGVVKEGATYHVELPDDLKRRGIKPIFHASLLKPHVPYEDRRFPGRNYKQIASLEADDDEWAVERIGGHRGKGNNAMFEIVWQSGDRTWESYRVVRHLEALKQYFEALGISRTKELPWKEDGEVPYDELSDSGSETIECASVRVLKEAIWEPQPVISTIFHCLRLDPLLSHLTLSTKCTTAGEDAAVATENGGGMHHQRTTQGPTNESMQVYYGCSTRWPRPASKPLGQETLHPPKGEGEDGSGGRTWPGPRTSGEVRWTCTKVLLASVPMGHCVHDRESGLTKGHLQEDALNGDALDLMLGIAADHLPEARRPPGLAMDPPYEEEVLRPSMDEEREREENERVPDPVPTTLPDPVERRPANHPRRPATEPTQAGTVGLQVNELARKVSRAILSVENVISGVGHHGRHVPYRASSTKDRRRTQDRGRKLPPGADQEGVSHAPDARVDGEGDRRPHTGDRGALGDGQGEQGDFETLRTVEAPESSIGEDEDEPSPGSDAGAEPAIVGDRDDPDVRDATDHVAKWTNLGPDIEMRDADKGLKTIEPEQPCISPRKLELKRSSTRRGSDRNDGKGGERTDGGKGRK</sequence>
<evidence type="ECO:0000256" key="3">
    <source>
        <dbReference type="ARBA" id="ARBA00022679"/>
    </source>
</evidence>
<dbReference type="KEGG" id="rsx:RhiXN_09240"/>
<accession>A0A8H8NX56</accession>
<dbReference type="InterPro" id="IPR001584">
    <property type="entry name" value="Integrase_cat-core"/>
</dbReference>
<dbReference type="PROSITE" id="PS50878">
    <property type="entry name" value="RT_POL"/>
    <property type="match status" value="1"/>
</dbReference>
<evidence type="ECO:0000313" key="15">
    <source>
        <dbReference type="EMBL" id="QRW20265.1"/>
    </source>
</evidence>
<dbReference type="EMBL" id="CP059662">
    <property type="protein sequence ID" value="QRW20265.1"/>
    <property type="molecule type" value="Genomic_DNA"/>
</dbReference>
<evidence type="ECO:0000256" key="8">
    <source>
        <dbReference type="ARBA" id="ARBA00022884"/>
    </source>
</evidence>
<feature type="compositionally biased region" description="Basic and acidic residues" evidence="11">
    <location>
        <begin position="2408"/>
        <end position="2423"/>
    </location>
</feature>
<dbReference type="InterPro" id="IPR043502">
    <property type="entry name" value="DNA/RNA_pol_sf"/>
</dbReference>
<keyword evidence="7" id="KW-0378">Hydrolase</keyword>
<dbReference type="InterPro" id="IPR050951">
    <property type="entry name" value="Retrovirus_Pol_polyprotein"/>
</dbReference>
<feature type="domain" description="Reverse transcriptase" evidence="13">
    <location>
        <begin position="1139"/>
        <end position="1321"/>
    </location>
</feature>
<dbReference type="PANTHER" id="PTHR37984">
    <property type="entry name" value="PROTEIN CBG26694"/>
    <property type="match status" value="1"/>
</dbReference>
<keyword evidence="8" id="KW-0694">RNA-binding</keyword>
<dbReference type="GO" id="GO:0006397">
    <property type="term" value="P:mRNA processing"/>
    <property type="evidence" value="ECO:0007669"/>
    <property type="project" value="UniProtKB-KW"/>
</dbReference>
<evidence type="ECO:0000256" key="4">
    <source>
        <dbReference type="ARBA" id="ARBA00022695"/>
    </source>
</evidence>
<dbReference type="GO" id="GO:0005634">
    <property type="term" value="C:nucleus"/>
    <property type="evidence" value="ECO:0007669"/>
    <property type="project" value="UniProtKB-ARBA"/>
</dbReference>
<evidence type="ECO:0000256" key="6">
    <source>
        <dbReference type="ARBA" id="ARBA00022759"/>
    </source>
</evidence>
<dbReference type="InterPro" id="IPR001878">
    <property type="entry name" value="Znf_CCHC"/>
</dbReference>
<feature type="compositionally biased region" description="Polar residues" evidence="11">
    <location>
        <begin position="792"/>
        <end position="802"/>
    </location>
</feature>
<dbReference type="SUPFAM" id="SSF54160">
    <property type="entry name" value="Chromo domain-like"/>
    <property type="match status" value="1"/>
</dbReference>
<evidence type="ECO:0000313" key="16">
    <source>
        <dbReference type="Proteomes" id="UP000650533"/>
    </source>
</evidence>
<dbReference type="GO" id="GO:0008270">
    <property type="term" value="F:zinc ion binding"/>
    <property type="evidence" value="ECO:0007669"/>
    <property type="project" value="UniProtKB-KW"/>
</dbReference>
<keyword evidence="6" id="KW-0255">Endonuclease</keyword>
<keyword evidence="5" id="KW-0540">Nuclease</keyword>
<feature type="compositionally biased region" description="Basic and acidic residues" evidence="11">
    <location>
        <begin position="34"/>
        <end position="46"/>
    </location>
</feature>
<evidence type="ECO:0000256" key="5">
    <source>
        <dbReference type="ARBA" id="ARBA00022722"/>
    </source>
</evidence>
<keyword evidence="3" id="KW-0808">Transferase</keyword>
<gene>
    <name evidence="15" type="ORF">RhiXN_09240</name>
</gene>
<feature type="compositionally biased region" description="Basic and acidic residues" evidence="11">
    <location>
        <begin position="817"/>
        <end position="832"/>
    </location>
</feature>
<dbReference type="GO" id="GO:0016787">
    <property type="term" value="F:hydrolase activity"/>
    <property type="evidence" value="ECO:0007669"/>
    <property type="project" value="UniProtKB-KW"/>
</dbReference>
<dbReference type="GO" id="GO:0003964">
    <property type="term" value="F:RNA-directed DNA polymerase activity"/>
    <property type="evidence" value="ECO:0007669"/>
    <property type="project" value="UniProtKB-KW"/>
</dbReference>
<feature type="compositionally biased region" description="Basic and acidic residues" evidence="11">
    <location>
        <begin position="2608"/>
        <end position="2621"/>
    </location>
</feature>
<dbReference type="InterPro" id="IPR043128">
    <property type="entry name" value="Rev_trsase/Diguanyl_cyclase"/>
</dbReference>
<keyword evidence="9" id="KW-0695">RNA-directed DNA polymerase</keyword>
<proteinExistence type="predicted"/>
<evidence type="ECO:0000256" key="7">
    <source>
        <dbReference type="ARBA" id="ARBA00022801"/>
    </source>
</evidence>
<feature type="region of interest" description="Disordered" evidence="11">
    <location>
        <begin position="1"/>
        <end position="47"/>
    </location>
</feature>
<keyword evidence="4" id="KW-0548">Nucleotidyltransferase</keyword>
<dbReference type="Gene3D" id="3.30.420.10">
    <property type="entry name" value="Ribonuclease H-like superfamily/Ribonuclease H"/>
    <property type="match status" value="1"/>
</dbReference>
<dbReference type="RefSeq" id="XP_043180502.1">
    <property type="nucleotide sequence ID" value="XM_043329056.1"/>
</dbReference>
<feature type="compositionally biased region" description="Basic and acidic residues" evidence="11">
    <location>
        <begin position="2520"/>
        <end position="2536"/>
    </location>
</feature>
<dbReference type="GeneID" id="67031519"/>
<dbReference type="SUPFAM" id="SSF53098">
    <property type="entry name" value="Ribonuclease H-like"/>
    <property type="match status" value="1"/>
</dbReference>
<dbReference type="PROSITE" id="PS50158">
    <property type="entry name" value="ZF_CCHC"/>
    <property type="match status" value="1"/>
</dbReference>
<feature type="compositionally biased region" description="Basic and acidic residues" evidence="11">
    <location>
        <begin position="2493"/>
        <end position="2505"/>
    </location>
</feature>
<dbReference type="InterPro" id="IPR041588">
    <property type="entry name" value="Integrase_H2C2"/>
</dbReference>
<dbReference type="InterPro" id="IPR036875">
    <property type="entry name" value="Znf_CCHC_sf"/>
</dbReference>
<feature type="compositionally biased region" description="Basic and acidic residues" evidence="11">
    <location>
        <begin position="744"/>
        <end position="755"/>
    </location>
</feature>
<feature type="region of interest" description="Disordered" evidence="11">
    <location>
        <begin position="2408"/>
        <end position="2457"/>
    </location>
</feature>
<dbReference type="InterPro" id="IPR036397">
    <property type="entry name" value="RNaseH_sf"/>
</dbReference>
<feature type="region of interest" description="Disordered" evidence="11">
    <location>
        <begin position="2482"/>
        <end position="2595"/>
    </location>
</feature>
<feature type="region of interest" description="Disordered" evidence="11">
    <location>
        <begin position="150"/>
        <end position="183"/>
    </location>
</feature>
<dbReference type="GO" id="GO:0003723">
    <property type="term" value="F:RNA binding"/>
    <property type="evidence" value="ECO:0007669"/>
    <property type="project" value="UniProtKB-KW"/>
</dbReference>
<feature type="domain" description="CCHC-type" evidence="12">
    <location>
        <begin position="843"/>
        <end position="858"/>
    </location>
</feature>
<dbReference type="InterPro" id="IPR016197">
    <property type="entry name" value="Chromo-like_dom_sf"/>
</dbReference>
<feature type="region of interest" description="Disordered" evidence="11">
    <location>
        <begin position="344"/>
        <end position="543"/>
    </location>
</feature>
<keyword evidence="2" id="KW-0507">mRNA processing</keyword>
<feature type="compositionally biased region" description="Low complexity" evidence="11">
    <location>
        <begin position="517"/>
        <end position="535"/>
    </location>
</feature>
<dbReference type="Pfam" id="PF00098">
    <property type="entry name" value="zf-CCHC"/>
    <property type="match status" value="1"/>
</dbReference>
<dbReference type="Gene3D" id="2.40.70.10">
    <property type="entry name" value="Acid Proteases"/>
    <property type="match status" value="1"/>
</dbReference>
<feature type="compositionally biased region" description="Basic and acidic residues" evidence="11">
    <location>
        <begin position="2630"/>
        <end position="2661"/>
    </location>
</feature>
<dbReference type="SUPFAM" id="SSF50630">
    <property type="entry name" value="Acid proteases"/>
    <property type="match status" value="1"/>
</dbReference>
<feature type="region of interest" description="Disordered" evidence="11">
    <location>
        <begin position="1583"/>
        <end position="1691"/>
    </location>
</feature>
<dbReference type="SUPFAM" id="SSF57756">
    <property type="entry name" value="Retrovirus zinc finger-like domains"/>
    <property type="match status" value="1"/>
</dbReference>
<feature type="region of interest" description="Disordered" evidence="11">
    <location>
        <begin position="219"/>
        <end position="314"/>
    </location>
</feature>
<evidence type="ECO:0000259" key="14">
    <source>
        <dbReference type="PROSITE" id="PS50994"/>
    </source>
</evidence>
<feature type="compositionally biased region" description="Basic residues" evidence="11">
    <location>
        <begin position="387"/>
        <end position="407"/>
    </location>
</feature>
<protein>
    <recommendedName>
        <fullName evidence="1">RNA-directed DNA polymerase</fullName>
        <ecNumber evidence="1">2.7.7.49</ecNumber>
    </recommendedName>
</protein>
<feature type="region of interest" description="Disordered" evidence="11">
    <location>
        <begin position="744"/>
        <end position="832"/>
    </location>
</feature>
<dbReference type="Gene3D" id="3.10.10.10">
    <property type="entry name" value="HIV Type 1 Reverse Transcriptase, subunit A, domain 1"/>
    <property type="match status" value="1"/>
</dbReference>
<evidence type="ECO:0000256" key="1">
    <source>
        <dbReference type="ARBA" id="ARBA00012493"/>
    </source>
</evidence>
<feature type="compositionally biased region" description="Basic and acidic residues" evidence="11">
    <location>
        <begin position="1658"/>
        <end position="1667"/>
    </location>
</feature>
<dbReference type="Pfam" id="PF17921">
    <property type="entry name" value="Integrase_H2C2"/>
    <property type="match status" value="1"/>
</dbReference>
<feature type="compositionally biased region" description="Polar residues" evidence="11">
    <location>
        <begin position="773"/>
        <end position="783"/>
    </location>
</feature>
<dbReference type="SUPFAM" id="SSF56672">
    <property type="entry name" value="DNA/RNA polymerases"/>
    <property type="match status" value="1"/>
</dbReference>
<keyword evidence="10" id="KW-0862">Zinc</keyword>
<dbReference type="Gene3D" id="1.10.340.70">
    <property type="match status" value="1"/>
</dbReference>
<dbReference type="PROSITE" id="PS50994">
    <property type="entry name" value="INTEGRASE"/>
    <property type="match status" value="1"/>
</dbReference>
<feature type="compositionally biased region" description="Basic and acidic residues" evidence="11">
    <location>
        <begin position="1676"/>
        <end position="1691"/>
    </location>
</feature>
<evidence type="ECO:0000259" key="13">
    <source>
        <dbReference type="PROSITE" id="PS50878"/>
    </source>
</evidence>
<dbReference type="SMART" id="SM00343">
    <property type="entry name" value="ZnF_C2HC"/>
    <property type="match status" value="1"/>
</dbReference>
<dbReference type="GO" id="GO:0004519">
    <property type="term" value="F:endonuclease activity"/>
    <property type="evidence" value="ECO:0007669"/>
    <property type="project" value="UniProtKB-KW"/>
</dbReference>
<dbReference type="Pfam" id="PF00078">
    <property type="entry name" value="RVT_1"/>
    <property type="match status" value="1"/>
</dbReference>
<keyword evidence="10" id="KW-0479">Metal-binding</keyword>
<feature type="compositionally biased region" description="Basic residues" evidence="11">
    <location>
        <begin position="226"/>
        <end position="238"/>
    </location>
</feature>
<feature type="compositionally biased region" description="Basic and acidic residues" evidence="11">
    <location>
        <begin position="1630"/>
        <end position="1646"/>
    </location>
</feature>
<feature type="region of interest" description="Disordered" evidence="11">
    <location>
        <begin position="2608"/>
        <end position="2661"/>
    </location>
</feature>
<dbReference type="CDD" id="cd09274">
    <property type="entry name" value="RNase_HI_RT_Ty3"/>
    <property type="match status" value="1"/>
</dbReference>
<dbReference type="Pfam" id="PF08284">
    <property type="entry name" value="RVP_2"/>
    <property type="match status" value="1"/>
</dbReference>
<dbReference type="InterPro" id="IPR041373">
    <property type="entry name" value="RT_RNaseH"/>
</dbReference>
<dbReference type="InterPro" id="IPR012337">
    <property type="entry name" value="RNaseH-like_sf"/>
</dbReference>
<dbReference type="GO" id="GO:0015074">
    <property type="term" value="P:DNA integration"/>
    <property type="evidence" value="ECO:0007669"/>
    <property type="project" value="InterPro"/>
</dbReference>
<evidence type="ECO:0000259" key="12">
    <source>
        <dbReference type="PROSITE" id="PS50158"/>
    </source>
</evidence>
<dbReference type="InterPro" id="IPR000477">
    <property type="entry name" value="RT_dom"/>
</dbReference>
<dbReference type="CDD" id="cd00303">
    <property type="entry name" value="retropepsin_like"/>
    <property type="match status" value="1"/>
</dbReference>
<dbReference type="Gene3D" id="3.30.70.270">
    <property type="match status" value="2"/>
</dbReference>
<feature type="compositionally biased region" description="Basic and acidic residues" evidence="11">
    <location>
        <begin position="2584"/>
        <end position="2595"/>
    </location>
</feature>
<dbReference type="Pfam" id="PF17917">
    <property type="entry name" value="RT_RNaseH"/>
    <property type="match status" value="1"/>
</dbReference>
<evidence type="ECO:0000256" key="9">
    <source>
        <dbReference type="ARBA" id="ARBA00022918"/>
    </source>
</evidence>
<dbReference type="Proteomes" id="UP000650533">
    <property type="component" value="Chromosome 5"/>
</dbReference>
<evidence type="ECO:0000256" key="10">
    <source>
        <dbReference type="PROSITE-ProRule" id="PRU00047"/>
    </source>
</evidence>
<dbReference type="EC" id="2.7.7.49" evidence="1"/>
<dbReference type="InterPro" id="IPR021109">
    <property type="entry name" value="Peptidase_aspartic_dom_sf"/>
</dbReference>
<feature type="region of interest" description="Disordered" evidence="11">
    <location>
        <begin position="2301"/>
        <end position="2332"/>
    </location>
</feature>
<feature type="domain" description="Integrase catalytic" evidence="14">
    <location>
        <begin position="1829"/>
        <end position="1992"/>
    </location>
</feature>
<dbReference type="PANTHER" id="PTHR37984:SF5">
    <property type="entry name" value="PROTEIN NYNRIN-LIKE"/>
    <property type="match status" value="1"/>
</dbReference>
<evidence type="ECO:0000256" key="2">
    <source>
        <dbReference type="ARBA" id="ARBA00022664"/>
    </source>
</evidence>
<keyword evidence="10" id="KW-0863">Zinc-finger</keyword>
<feature type="compositionally biased region" description="Polar residues" evidence="11">
    <location>
        <begin position="291"/>
        <end position="301"/>
    </location>
</feature>
<organism evidence="15 16">
    <name type="scientific">Rhizoctonia solani</name>
    <dbReference type="NCBI Taxonomy" id="456999"/>
    <lineage>
        <taxon>Eukaryota</taxon>
        <taxon>Fungi</taxon>
        <taxon>Dikarya</taxon>
        <taxon>Basidiomycota</taxon>
        <taxon>Agaricomycotina</taxon>
        <taxon>Agaricomycetes</taxon>
        <taxon>Cantharellales</taxon>
        <taxon>Ceratobasidiaceae</taxon>
        <taxon>Rhizoctonia</taxon>
    </lineage>
</organism>
<reference evidence="15" key="1">
    <citation type="submission" date="2020-05" db="EMBL/GenBank/DDBJ databases">
        <title>Evolutionary and genomic comparisons of hybrid uninucleate and nonhybrid Rhizoctonia fungi.</title>
        <authorList>
            <person name="Li C."/>
            <person name="Chen X."/>
        </authorList>
    </citation>
    <scope>NUCLEOTIDE SEQUENCE</scope>
    <source>
        <strain evidence="15">AG-1 IA</strain>
    </source>
</reference>
<name>A0A8H8NX56_9AGAM</name>
<evidence type="ECO:0000256" key="11">
    <source>
        <dbReference type="SAM" id="MobiDB-lite"/>
    </source>
</evidence>
<feature type="compositionally biased region" description="Basic and acidic residues" evidence="11">
    <location>
        <begin position="458"/>
        <end position="483"/>
    </location>
</feature>
<feature type="compositionally biased region" description="Polar residues" evidence="11">
    <location>
        <begin position="248"/>
        <end position="258"/>
    </location>
</feature>
<dbReference type="CDD" id="cd01647">
    <property type="entry name" value="RT_LTR"/>
    <property type="match status" value="1"/>
</dbReference>